<organism evidence="5 6">
    <name type="scientific">Metarhizobium album</name>
    <dbReference type="NCBI Taxonomy" id="2182425"/>
    <lineage>
        <taxon>Bacteria</taxon>
        <taxon>Pseudomonadati</taxon>
        <taxon>Pseudomonadota</taxon>
        <taxon>Alphaproteobacteria</taxon>
        <taxon>Hyphomicrobiales</taxon>
        <taxon>Rhizobiaceae</taxon>
        <taxon>Metarhizobium</taxon>
    </lineage>
</organism>
<keyword evidence="1" id="KW-0805">Transcription regulation</keyword>
<keyword evidence="2" id="KW-0238">DNA-binding</keyword>
<evidence type="ECO:0000256" key="2">
    <source>
        <dbReference type="ARBA" id="ARBA00023125"/>
    </source>
</evidence>
<feature type="domain" description="HTH marR-type" evidence="4">
    <location>
        <begin position="7"/>
        <end position="148"/>
    </location>
</feature>
<dbReference type="InterPro" id="IPR000835">
    <property type="entry name" value="HTH_MarR-typ"/>
</dbReference>
<evidence type="ECO:0000256" key="3">
    <source>
        <dbReference type="ARBA" id="ARBA00023163"/>
    </source>
</evidence>
<dbReference type="InterPro" id="IPR036390">
    <property type="entry name" value="WH_DNA-bd_sf"/>
</dbReference>
<comment type="caution">
    <text evidence="5">The sequence shown here is derived from an EMBL/GenBank/DDBJ whole genome shotgun (WGS) entry which is preliminary data.</text>
</comment>
<dbReference type="OrthoDB" id="582199at2"/>
<dbReference type="InterPro" id="IPR036388">
    <property type="entry name" value="WH-like_DNA-bd_sf"/>
</dbReference>
<accession>A0A2U2DPH8</accession>
<dbReference type="RefSeq" id="WP_109459437.1">
    <property type="nucleotide sequence ID" value="NZ_QFBC01000007.1"/>
</dbReference>
<dbReference type="EMBL" id="QFBC01000007">
    <property type="protein sequence ID" value="PWE55139.1"/>
    <property type="molecule type" value="Genomic_DNA"/>
</dbReference>
<name>A0A2U2DPH8_9HYPH</name>
<evidence type="ECO:0000313" key="5">
    <source>
        <dbReference type="EMBL" id="PWE55139.1"/>
    </source>
</evidence>
<reference evidence="5 6" key="1">
    <citation type="submission" date="2018-05" db="EMBL/GenBank/DDBJ databases">
        <title>The draft genome of strain NS-104.</title>
        <authorList>
            <person name="Hang P."/>
            <person name="Jiang J."/>
        </authorList>
    </citation>
    <scope>NUCLEOTIDE SEQUENCE [LARGE SCALE GENOMIC DNA]</scope>
    <source>
        <strain evidence="5 6">NS-104</strain>
    </source>
</reference>
<dbReference type="GO" id="GO:0003700">
    <property type="term" value="F:DNA-binding transcription factor activity"/>
    <property type="evidence" value="ECO:0007669"/>
    <property type="project" value="InterPro"/>
</dbReference>
<dbReference type="SUPFAM" id="SSF46785">
    <property type="entry name" value="Winged helix' DNA-binding domain"/>
    <property type="match status" value="1"/>
</dbReference>
<sequence length="148" mass="16397">MPKKLSADSLGFLITDSARLMRMTFEKRIADAGLNLTPGEARTLLHVAMDNGSRQLDLAARMGVEPMTVCTFLDKLQASGLIERQQDPADRRAKKIVLTETSDSMIDSINIELQSLMAEATRGIGEETKLLMQEALGTFRNNLQKMAR</sequence>
<evidence type="ECO:0000259" key="4">
    <source>
        <dbReference type="PROSITE" id="PS50995"/>
    </source>
</evidence>
<dbReference type="Proteomes" id="UP000245252">
    <property type="component" value="Unassembled WGS sequence"/>
</dbReference>
<gene>
    <name evidence="5" type="ORF">DEM27_16990</name>
</gene>
<dbReference type="PRINTS" id="PR00598">
    <property type="entry name" value="HTHMARR"/>
</dbReference>
<evidence type="ECO:0000313" key="6">
    <source>
        <dbReference type="Proteomes" id="UP000245252"/>
    </source>
</evidence>
<dbReference type="PROSITE" id="PS50995">
    <property type="entry name" value="HTH_MARR_2"/>
    <property type="match status" value="1"/>
</dbReference>
<dbReference type="Pfam" id="PF01047">
    <property type="entry name" value="MarR"/>
    <property type="match status" value="1"/>
</dbReference>
<dbReference type="SMART" id="SM00347">
    <property type="entry name" value="HTH_MARR"/>
    <property type="match status" value="1"/>
</dbReference>
<keyword evidence="3" id="KW-0804">Transcription</keyword>
<dbReference type="PANTHER" id="PTHR42756:SF1">
    <property type="entry name" value="TRANSCRIPTIONAL REPRESSOR OF EMRAB OPERON"/>
    <property type="match status" value="1"/>
</dbReference>
<dbReference type="GO" id="GO:0003677">
    <property type="term" value="F:DNA binding"/>
    <property type="evidence" value="ECO:0007669"/>
    <property type="project" value="UniProtKB-KW"/>
</dbReference>
<keyword evidence="6" id="KW-1185">Reference proteome</keyword>
<proteinExistence type="predicted"/>
<protein>
    <submittedName>
        <fullName evidence="5">MarR family transcriptional regulator</fullName>
    </submittedName>
</protein>
<dbReference type="PANTHER" id="PTHR42756">
    <property type="entry name" value="TRANSCRIPTIONAL REGULATOR, MARR"/>
    <property type="match status" value="1"/>
</dbReference>
<dbReference type="AlphaFoldDB" id="A0A2U2DPH8"/>
<dbReference type="Gene3D" id="1.10.10.10">
    <property type="entry name" value="Winged helix-like DNA-binding domain superfamily/Winged helix DNA-binding domain"/>
    <property type="match status" value="1"/>
</dbReference>
<evidence type="ECO:0000256" key="1">
    <source>
        <dbReference type="ARBA" id="ARBA00023015"/>
    </source>
</evidence>